<dbReference type="SUPFAM" id="SSF51182">
    <property type="entry name" value="RmlC-like cupins"/>
    <property type="match status" value="1"/>
</dbReference>
<name>A0A0B7A2P4_9EUPU</name>
<evidence type="ECO:0000313" key="3">
    <source>
        <dbReference type="EMBL" id="CEK75203.1"/>
    </source>
</evidence>
<evidence type="ECO:0000313" key="5">
    <source>
        <dbReference type="EMBL" id="CEK75205.1"/>
    </source>
</evidence>
<dbReference type="EMBL" id="HACG01028342">
    <property type="protein sequence ID" value="CEK75207.1"/>
    <property type="molecule type" value="Transcribed_RNA"/>
</dbReference>
<dbReference type="EMBL" id="HACG01028341">
    <property type="protein sequence ID" value="CEK75206.1"/>
    <property type="molecule type" value="Transcribed_RNA"/>
</dbReference>
<dbReference type="InterPro" id="IPR052535">
    <property type="entry name" value="Bacilysin_H2HPP_isomerase"/>
</dbReference>
<dbReference type="EMBL" id="HACG01028340">
    <property type="protein sequence ID" value="CEK75205.1"/>
    <property type="molecule type" value="Transcribed_RNA"/>
</dbReference>
<reference evidence="4" key="1">
    <citation type="submission" date="2014-12" db="EMBL/GenBank/DDBJ databases">
        <title>Insight into the proteome of Arion vulgaris.</title>
        <authorList>
            <person name="Aradska J."/>
            <person name="Bulat T."/>
            <person name="Smidak R."/>
            <person name="Sarate P."/>
            <person name="Gangsoo J."/>
            <person name="Sialana F."/>
            <person name="Bilban M."/>
            <person name="Lubec G."/>
        </authorList>
    </citation>
    <scope>NUCLEOTIDE SEQUENCE</scope>
    <source>
        <tissue evidence="4">Skin</tissue>
    </source>
</reference>
<dbReference type="PANTHER" id="PTHR40112">
    <property type="entry name" value="H2HPP ISOMERASE"/>
    <property type="match status" value="1"/>
</dbReference>
<evidence type="ECO:0000313" key="2">
    <source>
        <dbReference type="EMBL" id="CEK75202.1"/>
    </source>
</evidence>
<protein>
    <recommendedName>
        <fullName evidence="1">Cupin type-2 domain-containing protein</fullName>
    </recommendedName>
</protein>
<accession>A0A0B7A2P4</accession>
<proteinExistence type="predicted"/>
<dbReference type="EMBL" id="HACG01028337">
    <property type="protein sequence ID" value="CEK75202.1"/>
    <property type="molecule type" value="Transcribed_RNA"/>
</dbReference>
<evidence type="ECO:0000259" key="1">
    <source>
        <dbReference type="Pfam" id="PF07883"/>
    </source>
</evidence>
<dbReference type="EMBL" id="HACG01028339">
    <property type="protein sequence ID" value="CEK75204.1"/>
    <property type="molecule type" value="Transcribed_RNA"/>
</dbReference>
<sequence length="105" mass="11865">MSKEINLQKWDKLNDGVLNDENMAKKLLLMGYHCTKYVFSPGTDFPDHTHNMSKMDAITSGKFLISMYGQQVIMEPGDIVEVPKNTVHNAHVVGSDNVTLFDSYQ</sequence>
<gene>
    <name evidence="4" type="primary">ORF94505</name>
    <name evidence="2" type="synonym">ORF94499</name>
    <name evidence="3" type="synonym">ORF94501</name>
    <name evidence="5" type="synonym">ORF94507</name>
    <name evidence="6" type="synonym">ORF94511</name>
    <name evidence="7" type="synonym">ORF94513</name>
</gene>
<dbReference type="Pfam" id="PF07883">
    <property type="entry name" value="Cupin_2"/>
    <property type="match status" value="1"/>
</dbReference>
<evidence type="ECO:0000313" key="4">
    <source>
        <dbReference type="EMBL" id="CEK75204.1"/>
    </source>
</evidence>
<dbReference type="InterPro" id="IPR013096">
    <property type="entry name" value="Cupin_2"/>
</dbReference>
<dbReference type="PANTHER" id="PTHR40112:SF1">
    <property type="entry name" value="H2HPP ISOMERASE"/>
    <property type="match status" value="1"/>
</dbReference>
<dbReference type="InterPro" id="IPR011051">
    <property type="entry name" value="RmlC_Cupin_sf"/>
</dbReference>
<evidence type="ECO:0000313" key="7">
    <source>
        <dbReference type="EMBL" id="CEK75207.1"/>
    </source>
</evidence>
<dbReference type="Gene3D" id="2.60.120.10">
    <property type="entry name" value="Jelly Rolls"/>
    <property type="match status" value="1"/>
</dbReference>
<evidence type="ECO:0000313" key="6">
    <source>
        <dbReference type="EMBL" id="CEK75206.1"/>
    </source>
</evidence>
<dbReference type="InterPro" id="IPR014710">
    <property type="entry name" value="RmlC-like_jellyroll"/>
</dbReference>
<dbReference type="EMBL" id="HACG01028338">
    <property type="protein sequence ID" value="CEK75203.1"/>
    <property type="molecule type" value="Transcribed_RNA"/>
</dbReference>
<dbReference type="AlphaFoldDB" id="A0A0B7A2P4"/>
<organism evidence="4">
    <name type="scientific">Arion vulgaris</name>
    <dbReference type="NCBI Taxonomy" id="1028688"/>
    <lineage>
        <taxon>Eukaryota</taxon>
        <taxon>Metazoa</taxon>
        <taxon>Spiralia</taxon>
        <taxon>Lophotrochozoa</taxon>
        <taxon>Mollusca</taxon>
        <taxon>Gastropoda</taxon>
        <taxon>Heterobranchia</taxon>
        <taxon>Euthyneura</taxon>
        <taxon>Panpulmonata</taxon>
        <taxon>Eupulmonata</taxon>
        <taxon>Stylommatophora</taxon>
        <taxon>Helicina</taxon>
        <taxon>Arionoidea</taxon>
        <taxon>Arionidae</taxon>
        <taxon>Arion</taxon>
    </lineage>
</organism>
<feature type="domain" description="Cupin type-2" evidence="1">
    <location>
        <begin position="38"/>
        <end position="102"/>
    </location>
</feature>